<keyword evidence="1" id="KW-0614">Plasmid</keyword>
<proteinExistence type="predicted"/>
<dbReference type="AlphaFoldDB" id="K9WR30"/>
<gene>
    <name evidence="1" type="ORF">Mic7113_6687</name>
</gene>
<name>K9WR30_9CYAN</name>
<accession>K9WR30</accession>
<reference evidence="1 2" key="1">
    <citation type="submission" date="2012-06" db="EMBL/GenBank/DDBJ databases">
        <title>Finished plasmid 4 of genome of Microcoleus sp. PCC 7113.</title>
        <authorList>
            <consortium name="US DOE Joint Genome Institute"/>
            <person name="Gugger M."/>
            <person name="Coursin T."/>
            <person name="Rippka R."/>
            <person name="Tandeau De Marsac N."/>
            <person name="Huntemann M."/>
            <person name="Wei C.-L."/>
            <person name="Han J."/>
            <person name="Detter J.C."/>
            <person name="Han C."/>
            <person name="Tapia R."/>
            <person name="Chen A."/>
            <person name="Kyrpides N."/>
            <person name="Mavromatis K."/>
            <person name="Markowitz V."/>
            <person name="Szeto E."/>
            <person name="Ivanova N."/>
            <person name="Pagani I."/>
            <person name="Pati A."/>
            <person name="Goodwin L."/>
            <person name="Nordberg H.P."/>
            <person name="Cantor M.N."/>
            <person name="Hua S.X."/>
            <person name="Woyke T."/>
            <person name="Kerfeld C.A."/>
        </authorList>
    </citation>
    <scope>NUCLEOTIDE SEQUENCE [LARGE SCALE GENOMIC DNA]</scope>
    <source>
        <strain evidence="1 2">PCC 7113</strain>
        <plasmid evidence="1 2">pMIC7113.04</plasmid>
    </source>
</reference>
<sequence>MLILEDQTFSEYSRREGHRQMTVPEKMDLLQIHRI</sequence>
<protein>
    <submittedName>
        <fullName evidence="1">Uncharacterized protein</fullName>
    </submittedName>
</protein>
<dbReference type="KEGG" id="mic:Mic7113_6687"/>
<evidence type="ECO:0000313" key="2">
    <source>
        <dbReference type="Proteomes" id="UP000010471"/>
    </source>
</evidence>
<keyword evidence="2" id="KW-1185">Reference proteome</keyword>
<dbReference type="Proteomes" id="UP000010471">
    <property type="component" value="Plasmid pMIC7113.04"/>
</dbReference>
<organism evidence="1 2">
    <name type="scientific">Allocoleopsis franciscana PCC 7113</name>
    <dbReference type="NCBI Taxonomy" id="1173027"/>
    <lineage>
        <taxon>Bacteria</taxon>
        <taxon>Bacillati</taxon>
        <taxon>Cyanobacteriota</taxon>
        <taxon>Cyanophyceae</taxon>
        <taxon>Coleofasciculales</taxon>
        <taxon>Coleofasciculaceae</taxon>
        <taxon>Allocoleopsis</taxon>
        <taxon>Allocoleopsis franciscana</taxon>
    </lineage>
</organism>
<dbReference type="EMBL" id="CP003634">
    <property type="protein sequence ID" value="AFZ22251.1"/>
    <property type="molecule type" value="Genomic_DNA"/>
</dbReference>
<geneLocation type="plasmid" evidence="1 2">
    <name>pMIC7113.04</name>
</geneLocation>
<evidence type="ECO:0000313" key="1">
    <source>
        <dbReference type="EMBL" id="AFZ22251.1"/>
    </source>
</evidence>
<dbReference type="HOGENOM" id="CLU_3365889_0_0_3"/>